<reference evidence="5" key="1">
    <citation type="submission" date="2020-06" db="EMBL/GenBank/DDBJ databases">
        <authorList>
            <person name="Li T."/>
            <person name="Hu X."/>
            <person name="Zhang T."/>
            <person name="Song X."/>
            <person name="Zhang H."/>
            <person name="Dai N."/>
            <person name="Sheng W."/>
            <person name="Hou X."/>
            <person name="Wei L."/>
        </authorList>
    </citation>
    <scope>NUCLEOTIDE SEQUENCE</scope>
    <source>
        <strain evidence="5">G01</strain>
        <tissue evidence="5">Leaf</tissue>
    </source>
</reference>
<dbReference type="GO" id="GO:0016567">
    <property type="term" value="P:protein ubiquitination"/>
    <property type="evidence" value="ECO:0007669"/>
    <property type="project" value="TreeGrafter"/>
</dbReference>
<dbReference type="GO" id="GO:0006511">
    <property type="term" value="P:ubiquitin-dependent protein catabolic process"/>
    <property type="evidence" value="ECO:0007669"/>
    <property type="project" value="TreeGrafter"/>
</dbReference>
<evidence type="ECO:0000256" key="1">
    <source>
        <dbReference type="PROSITE-ProRule" id="PRU00601"/>
    </source>
</evidence>
<feature type="region of interest" description="Disordered" evidence="2">
    <location>
        <begin position="27"/>
        <end position="47"/>
    </location>
</feature>
<comment type="caution">
    <text evidence="5">The sequence shown here is derived from an EMBL/GenBank/DDBJ whole genome shotgun (WGS) entry which is preliminary data.</text>
</comment>
<evidence type="ECO:0000259" key="3">
    <source>
        <dbReference type="PROSITE" id="PS51266"/>
    </source>
</evidence>
<dbReference type="PROSITE" id="PS51270">
    <property type="entry name" value="ZF_CTCHY"/>
    <property type="match status" value="1"/>
</dbReference>
<keyword evidence="1" id="KW-0862">Zinc</keyword>
<reference evidence="5" key="2">
    <citation type="journal article" date="2024" name="Plant">
        <title>Genomic evolution and insights into agronomic trait innovations of Sesamum species.</title>
        <authorList>
            <person name="Miao H."/>
            <person name="Wang L."/>
            <person name="Qu L."/>
            <person name="Liu H."/>
            <person name="Sun Y."/>
            <person name="Le M."/>
            <person name="Wang Q."/>
            <person name="Wei S."/>
            <person name="Zheng Y."/>
            <person name="Lin W."/>
            <person name="Duan Y."/>
            <person name="Cao H."/>
            <person name="Xiong S."/>
            <person name="Wang X."/>
            <person name="Wei L."/>
            <person name="Li C."/>
            <person name="Ma Q."/>
            <person name="Ju M."/>
            <person name="Zhao R."/>
            <person name="Li G."/>
            <person name="Mu C."/>
            <person name="Tian Q."/>
            <person name="Mei H."/>
            <person name="Zhang T."/>
            <person name="Gao T."/>
            <person name="Zhang H."/>
        </authorList>
    </citation>
    <scope>NUCLEOTIDE SEQUENCE</scope>
    <source>
        <strain evidence="5">G01</strain>
    </source>
</reference>
<dbReference type="InterPro" id="IPR037275">
    <property type="entry name" value="Znf_CTCHY_sf"/>
</dbReference>
<dbReference type="InterPro" id="IPR008913">
    <property type="entry name" value="Znf_CHY"/>
</dbReference>
<evidence type="ECO:0000256" key="2">
    <source>
        <dbReference type="SAM" id="MobiDB-lite"/>
    </source>
</evidence>
<accession>A0AAW2M8W0</accession>
<keyword evidence="1" id="KW-0479">Metal-binding</keyword>
<feature type="domain" description="CTCHY-type" evidence="4">
    <location>
        <begin position="180"/>
        <end position="228"/>
    </location>
</feature>
<dbReference type="PANTHER" id="PTHR21319">
    <property type="entry name" value="RING FINGER AND CHY ZINC FINGER DOMAIN-CONTAINING PROTEIN 1"/>
    <property type="match status" value="1"/>
</dbReference>
<keyword evidence="1" id="KW-0863">Zinc-finger</keyword>
<dbReference type="InterPro" id="IPR017921">
    <property type="entry name" value="Znf_CTCHY"/>
</dbReference>
<dbReference type="GO" id="GO:0008270">
    <property type="term" value="F:zinc ion binding"/>
    <property type="evidence" value="ECO:0007669"/>
    <property type="project" value="UniProtKB-KW"/>
</dbReference>
<dbReference type="GO" id="GO:0005634">
    <property type="term" value="C:nucleus"/>
    <property type="evidence" value="ECO:0007669"/>
    <property type="project" value="TreeGrafter"/>
</dbReference>
<proteinExistence type="predicted"/>
<dbReference type="EMBL" id="JACGWK010000011">
    <property type="protein sequence ID" value="KAL0326980.1"/>
    <property type="molecule type" value="Genomic_DNA"/>
</dbReference>
<protein>
    <submittedName>
        <fullName evidence="5">Zinc finger protein BRUTUS</fullName>
    </submittedName>
</protein>
<dbReference type="SUPFAM" id="SSF161245">
    <property type="entry name" value="Zinc hairpin stack"/>
    <property type="match status" value="1"/>
</dbReference>
<evidence type="ECO:0000259" key="4">
    <source>
        <dbReference type="PROSITE" id="PS51270"/>
    </source>
</evidence>
<feature type="domain" description="CHY-type" evidence="3">
    <location>
        <begin position="126"/>
        <end position="205"/>
    </location>
</feature>
<dbReference type="GO" id="GO:0061630">
    <property type="term" value="F:ubiquitin protein ligase activity"/>
    <property type="evidence" value="ECO:0007669"/>
    <property type="project" value="TreeGrafter"/>
</dbReference>
<gene>
    <name evidence="5" type="ORF">Sangu_1776000</name>
</gene>
<sequence length="228" mass="26074">MDTWKHATKNTMFSEWLNEWWEGTPAASSQVSTSGNGTSQEYNIHESTDQSDYTFKPGWKDIFRMNQNELESEIRKVSRDSTLDPRRKAYLIQNLMTSRWIASQQSKTGEAEDGELLGCLPSFRDSEKKIFGCEHYKRNCKLRAACCGKKATSEMMCMNCLKIQPVGPVCITPSCNGLAMAKYYCSSCKFFDDEREVYHCPFCNLCRVGKGLGNRLLPLHDLQIVAWQ</sequence>
<dbReference type="PANTHER" id="PTHR21319:SF0">
    <property type="entry name" value="AND RING FINGER DOMAIN PROTEIN, PUTATIVE (AFU_ORTHOLOGUE AFUA_1G08900)-RELATED"/>
    <property type="match status" value="1"/>
</dbReference>
<dbReference type="PROSITE" id="PS51266">
    <property type="entry name" value="ZF_CHY"/>
    <property type="match status" value="1"/>
</dbReference>
<name>A0AAW2M8W0_9LAMI</name>
<dbReference type="AlphaFoldDB" id="A0AAW2M8W0"/>
<evidence type="ECO:0000313" key="5">
    <source>
        <dbReference type="EMBL" id="KAL0326980.1"/>
    </source>
</evidence>
<organism evidence="5">
    <name type="scientific">Sesamum angustifolium</name>
    <dbReference type="NCBI Taxonomy" id="2727405"/>
    <lineage>
        <taxon>Eukaryota</taxon>
        <taxon>Viridiplantae</taxon>
        <taxon>Streptophyta</taxon>
        <taxon>Embryophyta</taxon>
        <taxon>Tracheophyta</taxon>
        <taxon>Spermatophyta</taxon>
        <taxon>Magnoliopsida</taxon>
        <taxon>eudicotyledons</taxon>
        <taxon>Gunneridae</taxon>
        <taxon>Pentapetalae</taxon>
        <taxon>asterids</taxon>
        <taxon>lamiids</taxon>
        <taxon>Lamiales</taxon>
        <taxon>Pedaliaceae</taxon>
        <taxon>Sesamum</taxon>
    </lineage>
</organism>
<feature type="compositionally biased region" description="Polar residues" evidence="2">
    <location>
        <begin position="27"/>
        <end position="42"/>
    </location>
</feature>